<evidence type="ECO:0000256" key="5">
    <source>
        <dbReference type="ARBA" id="ARBA00023002"/>
    </source>
</evidence>
<dbReference type="Pfam" id="PF08240">
    <property type="entry name" value="ADH_N"/>
    <property type="match status" value="1"/>
</dbReference>
<feature type="domain" description="Alcohol dehydrogenase-like N-terminal" evidence="7">
    <location>
        <begin position="26"/>
        <end position="133"/>
    </location>
</feature>
<keyword evidence="5" id="KW-0560">Oxidoreductase</keyword>
<dbReference type="EMBL" id="BAABAF010000002">
    <property type="protein sequence ID" value="GAA3756597.1"/>
    <property type="molecule type" value="Genomic_DNA"/>
</dbReference>
<dbReference type="SUPFAM" id="SSF51735">
    <property type="entry name" value="NAD(P)-binding Rossmann-fold domains"/>
    <property type="match status" value="1"/>
</dbReference>
<evidence type="ECO:0000256" key="4">
    <source>
        <dbReference type="ARBA" id="ARBA00022833"/>
    </source>
</evidence>
<dbReference type="InterPro" id="IPR013154">
    <property type="entry name" value="ADH-like_N"/>
</dbReference>
<evidence type="ECO:0000256" key="2">
    <source>
        <dbReference type="ARBA" id="ARBA00008072"/>
    </source>
</evidence>
<dbReference type="Pfam" id="PF00107">
    <property type="entry name" value="ADH_zinc_N"/>
    <property type="match status" value="1"/>
</dbReference>
<keyword evidence="4" id="KW-0862">Zinc</keyword>
<protein>
    <submittedName>
        <fullName evidence="8">Zinc-binding alcohol dehydrogenase family protein</fullName>
    </submittedName>
</protein>
<sequence>MQMLAVHTTAKRTLSFDDVPPPRLSPGRALVRVHAVSLCGTDLHIFEDRYPTTLPLVQGHELTGTVIEADPADRVRAGDRVAIDPLVACGACAACRGGHANVCQNLSVLGCYQDGGLTEVLSVGVDRLHAVPDDLPLDLAALGEPTSIAMQAVSRAEPTPGDVVLVLGCGPIGLLATLSLSERGVTVVAADIDPQRAALAPVFGAAHALSVDRDFPDGAGGLLLDGLTEGAGPRLIIEATGVPASLQNAIRLIAPAGRIVQVGISAGHAEIRIKDLTDKEIELRGSRNSRGLIPEALALLGRHREAAQRLVTHRFPLTRLAEAFDTMADPGVLTEKIIIDVERSGR</sequence>
<dbReference type="Gene3D" id="3.40.50.720">
    <property type="entry name" value="NAD(P)-binding Rossmann-like Domain"/>
    <property type="match status" value="1"/>
</dbReference>
<dbReference type="Proteomes" id="UP001500540">
    <property type="component" value="Unassembled WGS sequence"/>
</dbReference>
<dbReference type="Gene3D" id="3.90.180.10">
    <property type="entry name" value="Medium-chain alcohol dehydrogenases, catalytic domain"/>
    <property type="match status" value="1"/>
</dbReference>
<comment type="cofactor">
    <cofactor evidence="1">
        <name>Zn(2+)</name>
        <dbReference type="ChEBI" id="CHEBI:29105"/>
    </cofactor>
</comment>
<organism evidence="8 9">
    <name type="scientific">Microbacterium kribbense</name>
    <dbReference type="NCBI Taxonomy" id="433645"/>
    <lineage>
        <taxon>Bacteria</taxon>
        <taxon>Bacillati</taxon>
        <taxon>Actinomycetota</taxon>
        <taxon>Actinomycetes</taxon>
        <taxon>Micrococcales</taxon>
        <taxon>Microbacteriaceae</taxon>
        <taxon>Microbacterium</taxon>
    </lineage>
</organism>
<accession>A0ABP7G7P4</accession>
<dbReference type="InterPro" id="IPR013149">
    <property type="entry name" value="ADH-like_C"/>
</dbReference>
<comment type="similarity">
    <text evidence="2">Belongs to the zinc-containing alcohol dehydrogenase family.</text>
</comment>
<dbReference type="SUPFAM" id="SSF50129">
    <property type="entry name" value="GroES-like"/>
    <property type="match status" value="1"/>
</dbReference>
<evidence type="ECO:0000256" key="1">
    <source>
        <dbReference type="ARBA" id="ARBA00001947"/>
    </source>
</evidence>
<proteinExistence type="inferred from homology"/>
<reference evidence="9" key="1">
    <citation type="journal article" date="2019" name="Int. J. Syst. Evol. Microbiol.">
        <title>The Global Catalogue of Microorganisms (GCM) 10K type strain sequencing project: providing services to taxonomists for standard genome sequencing and annotation.</title>
        <authorList>
            <consortium name="The Broad Institute Genomics Platform"/>
            <consortium name="The Broad Institute Genome Sequencing Center for Infectious Disease"/>
            <person name="Wu L."/>
            <person name="Ma J."/>
        </authorList>
    </citation>
    <scope>NUCLEOTIDE SEQUENCE [LARGE SCALE GENOMIC DNA]</scope>
    <source>
        <strain evidence="9">JCM 16950</strain>
    </source>
</reference>
<dbReference type="PANTHER" id="PTHR43161">
    <property type="entry name" value="SORBITOL DEHYDROGENASE"/>
    <property type="match status" value="1"/>
</dbReference>
<gene>
    <name evidence="8" type="ORF">GCM10022240_06790</name>
</gene>
<feature type="domain" description="Alcohol dehydrogenase-like C-terminal" evidence="6">
    <location>
        <begin position="171"/>
        <end position="299"/>
    </location>
</feature>
<evidence type="ECO:0000259" key="7">
    <source>
        <dbReference type="Pfam" id="PF08240"/>
    </source>
</evidence>
<name>A0ABP7G7P4_9MICO</name>
<dbReference type="InterPro" id="IPR011032">
    <property type="entry name" value="GroES-like_sf"/>
</dbReference>
<comment type="caution">
    <text evidence="8">The sequence shown here is derived from an EMBL/GenBank/DDBJ whole genome shotgun (WGS) entry which is preliminary data.</text>
</comment>
<dbReference type="PANTHER" id="PTHR43161:SF23">
    <property type="entry name" value="(R,R)-BUTANEDIOL DEHYDROGENASE-RELATED"/>
    <property type="match status" value="1"/>
</dbReference>
<keyword evidence="3" id="KW-0479">Metal-binding</keyword>
<evidence type="ECO:0000256" key="3">
    <source>
        <dbReference type="ARBA" id="ARBA00022723"/>
    </source>
</evidence>
<keyword evidence="9" id="KW-1185">Reference proteome</keyword>
<evidence type="ECO:0000313" key="9">
    <source>
        <dbReference type="Proteomes" id="UP001500540"/>
    </source>
</evidence>
<dbReference type="InterPro" id="IPR036291">
    <property type="entry name" value="NAD(P)-bd_dom_sf"/>
</dbReference>
<evidence type="ECO:0000259" key="6">
    <source>
        <dbReference type="Pfam" id="PF00107"/>
    </source>
</evidence>
<evidence type="ECO:0000313" key="8">
    <source>
        <dbReference type="EMBL" id="GAA3756597.1"/>
    </source>
</evidence>